<evidence type="ECO:0000256" key="5">
    <source>
        <dbReference type="ARBA" id="ARBA00022692"/>
    </source>
</evidence>
<evidence type="ECO:0000256" key="8">
    <source>
        <dbReference type="PIRNR" id="PIRNR037778"/>
    </source>
</evidence>
<dbReference type="Pfam" id="PF12822">
    <property type="entry name" value="ECF_trnsprt"/>
    <property type="match status" value="1"/>
</dbReference>
<comment type="function">
    <text evidence="8">Probably a riboflavin-binding protein that interacts with the energy-coupling factor (ECF) ABC-transporter complex.</text>
</comment>
<keyword evidence="5 9" id="KW-0812">Transmembrane</keyword>
<dbReference type="Gene3D" id="1.10.1760.20">
    <property type="match status" value="1"/>
</dbReference>
<evidence type="ECO:0000256" key="6">
    <source>
        <dbReference type="ARBA" id="ARBA00022989"/>
    </source>
</evidence>
<feature type="transmembrane region" description="Helical" evidence="9">
    <location>
        <begin position="147"/>
        <end position="172"/>
    </location>
</feature>
<dbReference type="PIRSF" id="PIRSF037778">
    <property type="entry name" value="UCP037778_transp_RibU"/>
    <property type="match status" value="1"/>
</dbReference>
<protein>
    <recommendedName>
        <fullName evidence="8">Riboflavin transporter</fullName>
    </recommendedName>
</protein>
<feature type="transmembrane region" description="Helical" evidence="9">
    <location>
        <begin position="105"/>
        <end position="127"/>
    </location>
</feature>
<evidence type="ECO:0000256" key="2">
    <source>
        <dbReference type="ARBA" id="ARBA00005540"/>
    </source>
</evidence>
<evidence type="ECO:0000256" key="1">
    <source>
        <dbReference type="ARBA" id="ARBA00004651"/>
    </source>
</evidence>
<keyword evidence="4 8" id="KW-1003">Cell membrane</keyword>
<dbReference type="RefSeq" id="WP_209628128.1">
    <property type="nucleotide sequence ID" value="NZ_PRDG01000003.1"/>
</dbReference>
<dbReference type="Proteomes" id="UP001519296">
    <property type="component" value="Unassembled WGS sequence"/>
</dbReference>
<keyword evidence="6 9" id="KW-1133">Transmembrane helix</keyword>
<evidence type="ECO:0000313" key="10">
    <source>
        <dbReference type="EMBL" id="MBP2623401.1"/>
    </source>
</evidence>
<dbReference type="InterPro" id="IPR025720">
    <property type="entry name" value="RibU"/>
</dbReference>
<keyword evidence="7 8" id="KW-0472">Membrane</keyword>
<dbReference type="EMBL" id="PRDG01000003">
    <property type="protein sequence ID" value="MBP2623401.1"/>
    <property type="molecule type" value="Genomic_DNA"/>
</dbReference>
<dbReference type="InterPro" id="IPR024529">
    <property type="entry name" value="ECF_trnsprt_substrate-spec"/>
</dbReference>
<keyword evidence="11" id="KW-1185">Reference proteome</keyword>
<keyword evidence="3 8" id="KW-0813">Transport</keyword>
<evidence type="ECO:0000256" key="9">
    <source>
        <dbReference type="SAM" id="Phobius"/>
    </source>
</evidence>
<dbReference type="PANTHER" id="PTHR38438:SF1">
    <property type="entry name" value="RIBOFLAVIN TRANSPORTER RIBU"/>
    <property type="match status" value="1"/>
</dbReference>
<evidence type="ECO:0000313" key="11">
    <source>
        <dbReference type="Proteomes" id="UP001519296"/>
    </source>
</evidence>
<name>A0ABS5B3J4_9STRE</name>
<organism evidence="10 11">
    <name type="scientific">Streptococcus oricebi</name>
    <dbReference type="NCBI Taxonomy" id="1547447"/>
    <lineage>
        <taxon>Bacteria</taxon>
        <taxon>Bacillati</taxon>
        <taxon>Bacillota</taxon>
        <taxon>Bacilli</taxon>
        <taxon>Lactobacillales</taxon>
        <taxon>Streptococcaceae</taxon>
        <taxon>Streptococcus</taxon>
    </lineage>
</organism>
<comment type="caution">
    <text evidence="10">The sequence shown here is derived from an EMBL/GenBank/DDBJ whole genome shotgun (WGS) entry which is preliminary data.</text>
</comment>
<evidence type="ECO:0000256" key="3">
    <source>
        <dbReference type="ARBA" id="ARBA00022448"/>
    </source>
</evidence>
<dbReference type="PANTHER" id="PTHR38438">
    <property type="entry name" value="RIBOFLAVIN TRANSPORTER RIBU"/>
    <property type="match status" value="1"/>
</dbReference>
<accession>A0ABS5B3J4</accession>
<reference evidence="10 11" key="1">
    <citation type="submission" date="2018-02" db="EMBL/GenBank/DDBJ databases">
        <title>Draft genome sequence of Streptococcus oricebi CCUG 70868T type strain.</title>
        <authorList>
            <person name="Mendez V."/>
            <person name="Salva-Serra F."/>
            <person name="Jaen-Luchoro D."/>
            <person name="Gonzales-Siles L."/>
            <person name="Karlsson R."/>
            <person name="Engstrom-Jakobsson H."/>
            <person name="Busquets A."/>
            <person name="Gomila M."/>
            <person name="Pineiro-Iglesias B."/>
            <person name="Bennasar-Figueras A."/>
            <person name="Seeger M."/>
            <person name="Moore E."/>
        </authorList>
    </citation>
    <scope>NUCLEOTIDE SEQUENCE [LARGE SCALE GENOMIC DNA]</scope>
    <source>
        <strain evidence="10 11">CCUG 70868</strain>
    </source>
</reference>
<proteinExistence type="inferred from homology"/>
<gene>
    <name evidence="10" type="ORF">C4K46_05540</name>
</gene>
<comment type="similarity">
    <text evidence="2 8">Belongs to the prokaryotic riboflavin transporter (P-RFT) (TC 2.A.87) family.</text>
</comment>
<feature type="transmembrane region" description="Helical" evidence="9">
    <location>
        <begin position="6"/>
        <end position="29"/>
    </location>
</feature>
<feature type="transmembrane region" description="Helical" evidence="9">
    <location>
        <begin position="75"/>
        <end position="96"/>
    </location>
</feature>
<evidence type="ECO:0000256" key="7">
    <source>
        <dbReference type="ARBA" id="ARBA00023136"/>
    </source>
</evidence>
<comment type="subcellular location">
    <subcellularLocation>
        <location evidence="1">Cell membrane</location>
        <topology evidence="1">Multi-pass membrane protein</topology>
    </subcellularLocation>
</comment>
<evidence type="ECO:0000256" key="4">
    <source>
        <dbReference type="ARBA" id="ARBA00022475"/>
    </source>
</evidence>
<sequence>MTQTRKMAMIAILSASSFLLMFFAFPLLTDFFKLDFSILPILLGLLILDSKGALTILLLRSLLKLLLNNQGIETLVGLPMNMLAVAAFILIFSFIWKREQTLPRFILASLLATLALTLIMILLNYLYAVPLYATFAGFQISESGGWVTYLLALVAPFNLLQGLIWSFAFWPVQALLKPILKKYEK</sequence>
<feature type="transmembrane region" description="Helical" evidence="9">
    <location>
        <begin position="41"/>
        <end position="63"/>
    </location>
</feature>